<dbReference type="Gene3D" id="3.40.50.300">
    <property type="entry name" value="P-loop containing nucleotide triphosphate hydrolases"/>
    <property type="match status" value="2"/>
</dbReference>
<dbReference type="AlphaFoldDB" id="A0A1H3Y6J8"/>
<dbReference type="InterPro" id="IPR017871">
    <property type="entry name" value="ABC_transporter-like_CS"/>
</dbReference>
<dbReference type="SMART" id="SM00382">
    <property type="entry name" value="AAA"/>
    <property type="match status" value="2"/>
</dbReference>
<keyword evidence="1" id="KW-0677">Repeat</keyword>
<gene>
    <name evidence="6" type="ORF">SAMN05444145_101461</name>
</gene>
<dbReference type="Proteomes" id="UP000183253">
    <property type="component" value="Unassembled WGS sequence"/>
</dbReference>
<evidence type="ECO:0000256" key="3">
    <source>
        <dbReference type="ARBA" id="ARBA00022840"/>
    </source>
</evidence>
<feature type="domain" description="ABC transporter" evidence="5">
    <location>
        <begin position="3"/>
        <end position="235"/>
    </location>
</feature>
<dbReference type="Pfam" id="PF00005">
    <property type="entry name" value="ABC_tran"/>
    <property type="match status" value="2"/>
</dbReference>
<organism evidence="6 7">
    <name type="scientific">Alistipes timonensis JC136</name>
    <dbReference type="NCBI Taxonomy" id="1033731"/>
    <lineage>
        <taxon>Bacteria</taxon>
        <taxon>Pseudomonadati</taxon>
        <taxon>Bacteroidota</taxon>
        <taxon>Bacteroidia</taxon>
        <taxon>Bacteroidales</taxon>
        <taxon>Rikenellaceae</taxon>
        <taxon>Alistipes</taxon>
    </lineage>
</organism>
<dbReference type="InterPro" id="IPR003439">
    <property type="entry name" value="ABC_transporter-like_ATP-bd"/>
</dbReference>
<name>A0A1H3Y6J8_9BACT</name>
<dbReference type="OrthoDB" id="1521973at2"/>
<evidence type="ECO:0000313" key="6">
    <source>
        <dbReference type="EMBL" id="SEA07299.1"/>
    </source>
</evidence>
<sequence length="527" mass="58233">MHIIVSDLSYHYTNRQSLFEAIRFSVPPGGKAAVVGNNGTGKSTLLKLLAGELTPASGSVACAARPYYVPQQPDLAGLSVAGALGVAEKRAALHAICAGSTDPAHYDALGDDWDIESKCRAALDGWGLHHVGPDSPADALSGGEKTKLLLAGATLCQPEILLLDEPTNHLDEAGRRQLYAFVRDTRATVVVVSHDITLLNLLETIYELSPLGLKRYGGNYDFYRQQKQIERQALEQHLDAAQSALKLARRRAQEVRERQEKRVAQGEKNKDQAPRILRKGLKDSGERTASRLRDQHAEIIGRDREKIAGLRAMQQRECLLRIDFDDAQLHDGKLLAEFRGVNFAYPGGTPLWEGPLDATIRSGERIRLRGGNGTGKTTLVKLLTGELKPTEGEIRRNGFSYVCLDQEYSRLDTPATVLEAAQACNRNHLEDHELKMRLHRALFPAETWDKACDTLSGGERMRLSLCCLMIENHVPDLFILDEPTNNLDLQSLGILTDTIRSYRGTVLLISHDSRFAEEVGITRTIAL</sequence>
<evidence type="ECO:0000256" key="1">
    <source>
        <dbReference type="ARBA" id="ARBA00022737"/>
    </source>
</evidence>
<protein>
    <submittedName>
        <fullName evidence="6">ATPase components of ABC transporters with duplicated ATPase domains</fullName>
    </submittedName>
</protein>
<feature type="compositionally biased region" description="Basic and acidic residues" evidence="4">
    <location>
        <begin position="280"/>
        <end position="292"/>
    </location>
</feature>
<dbReference type="PROSITE" id="PS50893">
    <property type="entry name" value="ABC_TRANSPORTER_2"/>
    <property type="match status" value="2"/>
</dbReference>
<dbReference type="RefSeq" id="WP_010259955.1">
    <property type="nucleotide sequence ID" value="NZ_CAEG01000004.1"/>
</dbReference>
<feature type="compositionally biased region" description="Basic and acidic residues" evidence="4">
    <location>
        <begin position="256"/>
        <end position="273"/>
    </location>
</feature>
<dbReference type="InterPro" id="IPR027417">
    <property type="entry name" value="P-loop_NTPase"/>
</dbReference>
<feature type="domain" description="ABC transporter" evidence="5">
    <location>
        <begin position="338"/>
        <end position="527"/>
    </location>
</feature>
<dbReference type="PANTHER" id="PTHR19211">
    <property type="entry name" value="ATP-BINDING TRANSPORT PROTEIN-RELATED"/>
    <property type="match status" value="1"/>
</dbReference>
<dbReference type="EMBL" id="FNRI01000001">
    <property type="protein sequence ID" value="SEA07299.1"/>
    <property type="molecule type" value="Genomic_DNA"/>
</dbReference>
<evidence type="ECO:0000259" key="5">
    <source>
        <dbReference type="PROSITE" id="PS50893"/>
    </source>
</evidence>
<dbReference type="PROSITE" id="PS00211">
    <property type="entry name" value="ABC_TRANSPORTER_1"/>
    <property type="match status" value="2"/>
</dbReference>
<dbReference type="SUPFAM" id="SSF52540">
    <property type="entry name" value="P-loop containing nucleoside triphosphate hydrolases"/>
    <property type="match status" value="2"/>
</dbReference>
<reference evidence="6 7" key="1">
    <citation type="submission" date="2016-10" db="EMBL/GenBank/DDBJ databases">
        <authorList>
            <person name="de Groot N.N."/>
        </authorList>
    </citation>
    <scope>NUCLEOTIDE SEQUENCE [LARGE SCALE GENOMIC DNA]</scope>
    <source>
        <strain evidence="6 7">DSM 25383</strain>
    </source>
</reference>
<dbReference type="FunFam" id="3.40.50.300:FF:001320">
    <property type="entry name" value="Heme ABC transporter ATP-binding protein"/>
    <property type="match status" value="1"/>
</dbReference>
<evidence type="ECO:0000313" key="7">
    <source>
        <dbReference type="Proteomes" id="UP000183253"/>
    </source>
</evidence>
<dbReference type="InterPro" id="IPR050611">
    <property type="entry name" value="ABCF"/>
</dbReference>
<dbReference type="GO" id="GO:0005524">
    <property type="term" value="F:ATP binding"/>
    <property type="evidence" value="ECO:0007669"/>
    <property type="project" value="UniProtKB-KW"/>
</dbReference>
<dbReference type="InterPro" id="IPR003593">
    <property type="entry name" value="AAA+_ATPase"/>
</dbReference>
<dbReference type="PANTHER" id="PTHR19211:SF6">
    <property type="entry name" value="BLL7188 PROTEIN"/>
    <property type="match status" value="1"/>
</dbReference>
<evidence type="ECO:0000256" key="4">
    <source>
        <dbReference type="SAM" id="MobiDB-lite"/>
    </source>
</evidence>
<accession>A0A1H3Y6J8</accession>
<keyword evidence="2" id="KW-0547">Nucleotide-binding</keyword>
<keyword evidence="7" id="KW-1185">Reference proteome</keyword>
<feature type="region of interest" description="Disordered" evidence="4">
    <location>
        <begin position="256"/>
        <end position="292"/>
    </location>
</feature>
<dbReference type="STRING" id="1033731.SAMN05444145_101461"/>
<keyword evidence="3" id="KW-0067">ATP-binding</keyword>
<proteinExistence type="predicted"/>
<evidence type="ECO:0000256" key="2">
    <source>
        <dbReference type="ARBA" id="ARBA00022741"/>
    </source>
</evidence>
<dbReference type="GO" id="GO:0016887">
    <property type="term" value="F:ATP hydrolysis activity"/>
    <property type="evidence" value="ECO:0007669"/>
    <property type="project" value="InterPro"/>
</dbReference>
<dbReference type="CDD" id="cd03221">
    <property type="entry name" value="ABCF_EF-3"/>
    <property type="match status" value="2"/>
</dbReference>